<comment type="pathway">
    <text evidence="5">Antibiotic biosynthesis.</text>
</comment>
<dbReference type="PANTHER" id="PTHR43806">
    <property type="entry name" value="PEPTIDASE S8"/>
    <property type="match status" value="1"/>
</dbReference>
<organism evidence="10 11">
    <name type="scientific">Exiguobacterium indicum</name>
    <dbReference type="NCBI Taxonomy" id="296995"/>
    <lineage>
        <taxon>Bacteria</taxon>
        <taxon>Bacillati</taxon>
        <taxon>Bacillota</taxon>
        <taxon>Bacilli</taxon>
        <taxon>Bacillales</taxon>
        <taxon>Bacillales Family XII. Incertae Sedis</taxon>
        <taxon>Exiguobacterium</taxon>
    </lineage>
</organism>
<dbReference type="SUPFAM" id="SSF52743">
    <property type="entry name" value="Subtilisin-like"/>
    <property type="match status" value="1"/>
</dbReference>
<dbReference type="InterPro" id="IPR015500">
    <property type="entry name" value="Peptidase_S8_subtilisin-rel"/>
</dbReference>
<dbReference type="InterPro" id="IPR036852">
    <property type="entry name" value="Peptidase_S8/S53_dom_sf"/>
</dbReference>
<dbReference type="OrthoDB" id="9798386at2"/>
<dbReference type="EC" id="3.4.21.-" evidence="5"/>
<feature type="chain" id="PRO_5006891850" description="Leader peptide-processing serine protease" evidence="8">
    <location>
        <begin position="25"/>
        <end position="448"/>
    </location>
</feature>
<comment type="similarity">
    <text evidence="1 5 7">Belongs to the peptidase S8 family.</text>
</comment>
<dbReference type="PIRSF" id="PIRSF037875">
    <property type="entry name" value="Peptidase_S8_lp"/>
    <property type="match status" value="1"/>
</dbReference>
<dbReference type="Gene3D" id="3.40.50.200">
    <property type="entry name" value="Peptidase S8/S53 domain"/>
    <property type="match status" value="1"/>
</dbReference>
<name>A0A0V8GBU4_9BACL</name>
<accession>A0A0V8GBU4</accession>
<feature type="active site" description="Charge relay system" evidence="6 7">
    <location>
        <position position="141"/>
    </location>
</feature>
<evidence type="ECO:0000256" key="5">
    <source>
        <dbReference type="PIRNR" id="PIRNR037875"/>
    </source>
</evidence>
<feature type="active site" description="Charge relay system" evidence="6 7">
    <location>
        <position position="402"/>
    </location>
</feature>
<reference evidence="10 11" key="1">
    <citation type="journal article" date="2015" name="Int. J. Syst. Evol. Microbiol.">
        <title>Exiguobacterium enclense sp. nov., isolated from sediment.</title>
        <authorList>
            <person name="Dastager S.G."/>
            <person name="Mawlankar R."/>
            <person name="Sonalkar V.V."/>
            <person name="Thorat M.N."/>
            <person name="Mual P."/>
            <person name="Verma A."/>
            <person name="Krishnamurthi S."/>
            <person name="Tang S.K."/>
            <person name="Li W.J."/>
        </authorList>
    </citation>
    <scope>NUCLEOTIDE SEQUENCE [LARGE SCALE GENOMIC DNA]</scope>
    <source>
        <strain evidence="10 11">NIO-1109</strain>
    </source>
</reference>
<comment type="caution">
    <text evidence="10">The sequence shown here is derived from an EMBL/GenBank/DDBJ whole genome shotgun (WGS) entry which is preliminary data.</text>
</comment>
<dbReference type="PRINTS" id="PR01779">
    <property type="entry name" value="LANTIPROCESS"/>
</dbReference>
<protein>
    <recommendedName>
        <fullName evidence="5">Leader peptide-processing serine protease</fullName>
        <ecNumber evidence="5">3.4.21.-</ecNumber>
    </recommendedName>
</protein>
<evidence type="ECO:0000256" key="6">
    <source>
        <dbReference type="PIRSR" id="PIRSR037875-50"/>
    </source>
</evidence>
<dbReference type="InterPro" id="IPR050131">
    <property type="entry name" value="Peptidase_S8_subtilisin-like"/>
</dbReference>
<feature type="active site" description="Charge relay system" evidence="6 7">
    <location>
        <position position="188"/>
    </location>
</feature>
<evidence type="ECO:0000256" key="2">
    <source>
        <dbReference type="ARBA" id="ARBA00022670"/>
    </source>
</evidence>
<evidence type="ECO:0000256" key="8">
    <source>
        <dbReference type="SAM" id="SignalP"/>
    </source>
</evidence>
<dbReference type="InterPro" id="IPR000209">
    <property type="entry name" value="Peptidase_S8/S53_dom"/>
</dbReference>
<dbReference type="PROSITE" id="PS00137">
    <property type="entry name" value="SUBTILASE_HIS"/>
    <property type="match status" value="1"/>
</dbReference>
<dbReference type="Proteomes" id="UP000053797">
    <property type="component" value="Unassembled WGS sequence"/>
</dbReference>
<evidence type="ECO:0000256" key="1">
    <source>
        <dbReference type="ARBA" id="ARBA00011073"/>
    </source>
</evidence>
<keyword evidence="2 5" id="KW-0645">Protease</keyword>
<dbReference type="PRINTS" id="PR00723">
    <property type="entry name" value="SUBTILISIN"/>
</dbReference>
<dbReference type="InterPro" id="IPR008357">
    <property type="entry name" value="Lanit_process"/>
</dbReference>
<keyword evidence="4 5" id="KW-0720">Serine protease</keyword>
<dbReference type="AlphaFoldDB" id="A0A0V8GBU4"/>
<evidence type="ECO:0000259" key="9">
    <source>
        <dbReference type="Pfam" id="PF00082"/>
    </source>
</evidence>
<evidence type="ECO:0000313" key="11">
    <source>
        <dbReference type="Proteomes" id="UP000053797"/>
    </source>
</evidence>
<dbReference type="RefSeq" id="WP_058265996.1">
    <property type="nucleotide sequence ID" value="NZ_FMYN01000007.1"/>
</dbReference>
<sequence length="448" mass="49392">MMKRVTILSVLVGSLYGIPSNVSADALSNNNEKVIIFKESVSKESMQQVIKDKTLKVTYQIPELKLIVVQDSHSKLKGNKYIESVFSSSSLKPIAREENPSLNEETFSLWEAQWDMKQITGDKLSYSLHQANKGTVVAIIDSGINDEHQDLKDSVVKGSKNLVPVGGYNGTESTELGNKNDYKDRMGHGTGVAGQISANGKLHGVAPGIGIRSYRVFGEKSAKTEWILKAIIEAANDDADVINLSLGEYMLVSGQYKDGTNDLKEYKAYKKAVDYAYKKGSIVVAAAGNAGVNVRNQNDMKELFTLLGNDLDESSKNKKVKIYDMPAQLSKVVSVGSIGPLNTQSIFSNYGRNFIDYYAAGGDFSYLNQYGQEKWMEEGWFEKELILTTGMDGGYYQDAGVSYAAPKVSGAIALLISKEKLKNKPNKALNQFKKLNQNKYIYLPNVLK</sequence>
<keyword evidence="3 5" id="KW-0378">Hydrolase</keyword>
<feature type="signal peptide" evidence="8">
    <location>
        <begin position="1"/>
        <end position="24"/>
    </location>
</feature>
<evidence type="ECO:0000256" key="3">
    <source>
        <dbReference type="ARBA" id="ARBA00022801"/>
    </source>
</evidence>
<dbReference type="PROSITE" id="PS00136">
    <property type="entry name" value="SUBTILASE_ASP"/>
    <property type="match status" value="1"/>
</dbReference>
<dbReference type="InterPro" id="IPR023827">
    <property type="entry name" value="Peptidase_S8_Asp-AS"/>
</dbReference>
<evidence type="ECO:0000313" key="10">
    <source>
        <dbReference type="EMBL" id="KSU47626.1"/>
    </source>
</evidence>
<keyword evidence="5" id="KW-0865">Zymogen</keyword>
<proteinExistence type="inferred from homology"/>
<evidence type="ECO:0000256" key="7">
    <source>
        <dbReference type="PROSITE-ProRule" id="PRU01240"/>
    </source>
</evidence>
<dbReference type="InterPro" id="IPR022398">
    <property type="entry name" value="Peptidase_S8_His-AS"/>
</dbReference>
<dbReference type="PANTHER" id="PTHR43806:SF11">
    <property type="entry name" value="CEREVISIN-RELATED"/>
    <property type="match status" value="1"/>
</dbReference>
<feature type="domain" description="Peptidase S8/S53" evidence="9">
    <location>
        <begin position="133"/>
        <end position="420"/>
    </location>
</feature>
<dbReference type="GO" id="GO:0004252">
    <property type="term" value="F:serine-type endopeptidase activity"/>
    <property type="evidence" value="ECO:0007669"/>
    <property type="project" value="UniProtKB-UniRule"/>
</dbReference>
<dbReference type="EMBL" id="LNQL01000007">
    <property type="protein sequence ID" value="KSU47626.1"/>
    <property type="molecule type" value="Genomic_DNA"/>
</dbReference>
<dbReference type="PROSITE" id="PS51892">
    <property type="entry name" value="SUBTILASE"/>
    <property type="match status" value="1"/>
</dbReference>
<keyword evidence="5 8" id="KW-0732">Signal</keyword>
<dbReference type="CDD" id="cd07482">
    <property type="entry name" value="Peptidases_S8_Lantibiotic_specific_protease"/>
    <property type="match status" value="1"/>
</dbReference>
<dbReference type="GO" id="GO:0006508">
    <property type="term" value="P:proteolysis"/>
    <property type="evidence" value="ECO:0007669"/>
    <property type="project" value="UniProtKB-KW"/>
</dbReference>
<gene>
    <name evidence="10" type="ORF">AS033_15335</name>
</gene>
<dbReference type="Pfam" id="PF00082">
    <property type="entry name" value="Peptidase_S8"/>
    <property type="match status" value="1"/>
</dbReference>
<evidence type="ECO:0000256" key="4">
    <source>
        <dbReference type="ARBA" id="ARBA00022825"/>
    </source>
</evidence>